<keyword evidence="1" id="KW-0472">Membrane</keyword>
<dbReference type="EMBL" id="OVEO01000007">
    <property type="protein sequence ID" value="SPQ97140.1"/>
    <property type="molecule type" value="Genomic_DNA"/>
</dbReference>
<proteinExistence type="predicted"/>
<keyword evidence="1" id="KW-1133">Transmembrane helix</keyword>
<dbReference type="InterPro" id="IPR036305">
    <property type="entry name" value="RGS_sf"/>
</dbReference>
<feature type="transmembrane region" description="Helical" evidence="1">
    <location>
        <begin position="243"/>
        <end position="267"/>
    </location>
</feature>
<feature type="transmembrane region" description="Helical" evidence="1">
    <location>
        <begin position="209"/>
        <end position="231"/>
    </location>
</feature>
<dbReference type="InterPro" id="IPR044926">
    <property type="entry name" value="RGS_subdomain_2"/>
</dbReference>
<feature type="domain" description="RGS" evidence="2">
    <location>
        <begin position="327"/>
        <end position="463"/>
    </location>
</feature>
<dbReference type="CDD" id="cd07440">
    <property type="entry name" value="RGS"/>
    <property type="match status" value="1"/>
</dbReference>
<protein>
    <recommendedName>
        <fullName evidence="2">RGS domain-containing protein</fullName>
    </recommendedName>
</protein>
<keyword evidence="3" id="KW-0496">Mitochondrion</keyword>
<evidence type="ECO:0000313" key="4">
    <source>
        <dbReference type="Proteomes" id="UP000290189"/>
    </source>
</evidence>
<geneLocation type="mitochondrion" evidence="3"/>
<evidence type="ECO:0000313" key="3">
    <source>
        <dbReference type="EMBL" id="SPQ97140.1"/>
    </source>
</evidence>
<keyword evidence="1" id="KW-0812">Transmembrane</keyword>
<name>A0A3P3YAW7_PLABS</name>
<dbReference type="Pfam" id="PF00615">
    <property type="entry name" value="RGS"/>
    <property type="match status" value="1"/>
</dbReference>
<evidence type="ECO:0000259" key="2">
    <source>
        <dbReference type="PROSITE" id="PS50132"/>
    </source>
</evidence>
<feature type="transmembrane region" description="Helical" evidence="1">
    <location>
        <begin position="12"/>
        <end position="30"/>
    </location>
</feature>
<feature type="transmembrane region" description="Helical" evidence="1">
    <location>
        <begin position="71"/>
        <end position="90"/>
    </location>
</feature>
<dbReference type="SUPFAM" id="SSF48097">
    <property type="entry name" value="Regulator of G-protein signaling, RGS"/>
    <property type="match status" value="1"/>
</dbReference>
<dbReference type="PROSITE" id="PS50132">
    <property type="entry name" value="RGS"/>
    <property type="match status" value="1"/>
</dbReference>
<dbReference type="Gene3D" id="1.10.167.10">
    <property type="entry name" value="Regulator of G-protein Signalling 4, domain 2"/>
    <property type="match status" value="1"/>
</dbReference>
<dbReference type="PANTHER" id="PTHR10845:SF192">
    <property type="entry name" value="DOUBLE HIT, ISOFORM B"/>
    <property type="match status" value="1"/>
</dbReference>
<feature type="transmembrane region" description="Helical" evidence="1">
    <location>
        <begin position="42"/>
        <end position="65"/>
    </location>
</feature>
<dbReference type="AlphaFoldDB" id="A0A3P3YAW7"/>
<dbReference type="InterPro" id="IPR016137">
    <property type="entry name" value="RGS"/>
</dbReference>
<reference evidence="3 4" key="1">
    <citation type="submission" date="2018-03" db="EMBL/GenBank/DDBJ databases">
        <authorList>
            <person name="Fogelqvist J."/>
        </authorList>
    </citation>
    <scope>NUCLEOTIDE SEQUENCE [LARGE SCALE GENOMIC DNA]</scope>
</reference>
<accession>A0A3P3YAW7</accession>
<sequence>MSVDVRDAVLWVLIGSSLLINPILMGVYCGRRHLQPIAPRMPLTTIVVFLALWIGVLSNAAGQIGGILPCWIANFVSSFASSIGTVGYTLRCGVLSLQCRIARAKLRTITPHHQTRGASAGVDPDASAFSAIPVDPSSGDSQDDGPALDRAPLSRADQWFLDHQWMTTRAFFVPFWASILVPTLAMAVFSAASDPATWGPCLKTPLATLVAQVWAVPWNLLIVFFSIRLVVCVDGFYIKRELLSVAGLSVVLLVGYLISGQVAYYLITYKNLIIATYITLQIDMFVVFLMPIALSYTTFSNQGSDDILPVTLDAFLDRGDKTLVQAFAEFLCREFAVENLQFLLAVRAHARRFPSAMRRGKRWKSQTMTKVPIDADDTCRLLSPAEAELADEASSIYNMFIASGAPLEINISGDDKDRISNRIMFDAAPSADIFDDAVRQIRSMLEFGAFHRFLRSEDGRRALQSG</sequence>
<dbReference type="PANTHER" id="PTHR10845">
    <property type="entry name" value="REGULATOR OF G PROTEIN SIGNALING"/>
    <property type="match status" value="1"/>
</dbReference>
<dbReference type="SMART" id="SM00315">
    <property type="entry name" value="RGS"/>
    <property type="match status" value="1"/>
</dbReference>
<organism evidence="3 4">
    <name type="scientific">Plasmodiophora brassicae</name>
    <name type="common">Clubroot disease agent</name>
    <dbReference type="NCBI Taxonomy" id="37360"/>
    <lineage>
        <taxon>Eukaryota</taxon>
        <taxon>Sar</taxon>
        <taxon>Rhizaria</taxon>
        <taxon>Endomyxa</taxon>
        <taxon>Phytomyxea</taxon>
        <taxon>Plasmodiophorida</taxon>
        <taxon>Plasmodiophoridae</taxon>
        <taxon>Plasmodiophora</taxon>
    </lineage>
</organism>
<gene>
    <name evidence="3" type="ORF">PLBR_LOCUS4355</name>
</gene>
<evidence type="ECO:0000256" key="1">
    <source>
        <dbReference type="SAM" id="Phobius"/>
    </source>
</evidence>
<feature type="transmembrane region" description="Helical" evidence="1">
    <location>
        <begin position="273"/>
        <end position="294"/>
    </location>
</feature>
<feature type="transmembrane region" description="Helical" evidence="1">
    <location>
        <begin position="170"/>
        <end position="189"/>
    </location>
</feature>
<dbReference type="Proteomes" id="UP000290189">
    <property type="component" value="Unassembled WGS sequence"/>
</dbReference>